<dbReference type="RefSeq" id="XP_009496144.1">
    <property type="nucleotide sequence ID" value="XM_009497869.1"/>
</dbReference>
<dbReference type="InterPro" id="IPR053320">
    <property type="entry name" value="Protein_DD3-3_O-glyco"/>
</dbReference>
<dbReference type="OrthoDB" id="167398at2759"/>
<sequence>MARPSRLALVALLVAALLGTVLADTYMMFPPGSNNRCDERSNNRNNANRLFDSQNNAAGGYQVCDREYRFYEDTEINIEWTTQHGCGNGASNKADNSVPESVGCQQTIQIGCEDTFRKYAGPQADSYRLTDGISLGRGCADRPSECPDGNMDNAYKIFGNSCTQTHPTTGLTEVAYRSRGQNIDQGNHCPNGFSNSEECNNLDLSNSMGTFNSNTCRCSTRKQKTFGVHEPEMVYAKCICRDRNLGLFVADRGSSNVLGATRTRENPGGARYGFQCAEEANYAPYWHCTPWMDVAYVVSDTSRCDFYRSESQNVKDKCECVPKAGDDATLEQICEAQRYNTAVDCTTNDHKWKCDCKWNIPAPDCIQAPWQPDNRLGNTLATSRSAEELSHTFSHYKWHIPRNFVPKGMDERRCVLRIRYNITNAEVPHDFDYTNNDQIKNNPVYVFGTPGSSTPTEAMPLRLAINTAQFGRTFEDRSYVFVVAKRPSNLKGARIHNINVRGKRGNIAQVRNCVEYNFTPDHKHVNVGDYIHFQWCLTEYDDPNNAGNGLAGTGRANVVPIHNYASNIFQNQAEEERCRMFTEEDERRLAWLDQTECLSVEAMLQGSNDNNNIRACQFLNGVRDPETKMPTAYFSHVAKVQKACSYKYISTRNNDFSNRAQKGVINATPAGATLGMAIGISIGAIVVVGAIVAVGVLVYTGKMTIGNFGKKV</sequence>
<dbReference type="EMBL" id="KB932206">
    <property type="protein sequence ID" value="KCV69579.1"/>
    <property type="molecule type" value="Genomic_DNA"/>
</dbReference>
<dbReference type="AlphaFoldDB" id="A0A058Z5M6"/>
<evidence type="ECO:0000256" key="1">
    <source>
        <dbReference type="SAM" id="Phobius"/>
    </source>
</evidence>
<dbReference type="PANTHER" id="PTHR35170:SF1">
    <property type="entry name" value="PROTEIN DD3-3"/>
    <property type="match status" value="1"/>
</dbReference>
<dbReference type="GeneID" id="20528726"/>
<keyword evidence="1" id="KW-0472">Membrane</keyword>
<dbReference type="STRING" id="691883.A0A058Z5M6"/>
<evidence type="ECO:0000313" key="3">
    <source>
        <dbReference type="EMBL" id="KCV69579.1"/>
    </source>
</evidence>
<keyword evidence="4" id="KW-1185">Reference proteome</keyword>
<reference evidence="3" key="1">
    <citation type="submission" date="2013-04" db="EMBL/GenBank/DDBJ databases">
        <title>The Genome Sequence of Fonticula alba ATCC 38817.</title>
        <authorList>
            <consortium name="The Broad Institute Genomics Platform"/>
            <person name="Russ C."/>
            <person name="Cuomo C."/>
            <person name="Burger G."/>
            <person name="Gray M.W."/>
            <person name="Holland P.W.H."/>
            <person name="King N."/>
            <person name="Lang F.B.F."/>
            <person name="Roger A.J."/>
            <person name="Ruiz-Trillo I."/>
            <person name="Brown M."/>
            <person name="Walker B."/>
            <person name="Young S."/>
            <person name="Zeng Q."/>
            <person name="Gargeya S."/>
            <person name="Fitzgerald M."/>
            <person name="Haas B."/>
            <person name="Abouelleil A."/>
            <person name="Allen A.W."/>
            <person name="Alvarado L."/>
            <person name="Arachchi H.M."/>
            <person name="Berlin A.M."/>
            <person name="Chapman S.B."/>
            <person name="Gainer-Dewar J."/>
            <person name="Goldberg J."/>
            <person name="Griggs A."/>
            <person name="Gujja S."/>
            <person name="Hansen M."/>
            <person name="Howarth C."/>
            <person name="Imamovic A."/>
            <person name="Ireland A."/>
            <person name="Larimer J."/>
            <person name="McCowan C."/>
            <person name="Murphy C."/>
            <person name="Pearson M."/>
            <person name="Poon T.W."/>
            <person name="Priest M."/>
            <person name="Roberts A."/>
            <person name="Saif S."/>
            <person name="Shea T."/>
            <person name="Sisk P."/>
            <person name="Sykes S."/>
            <person name="Wortman J."/>
            <person name="Nusbaum C."/>
            <person name="Birren B."/>
        </authorList>
    </citation>
    <scope>NUCLEOTIDE SEQUENCE [LARGE SCALE GENOMIC DNA]</scope>
    <source>
        <strain evidence="3">ATCC 38817</strain>
    </source>
</reference>
<dbReference type="OMA" id="TNQHSCS"/>
<protein>
    <submittedName>
        <fullName evidence="3">Uncharacterized protein</fullName>
    </submittedName>
</protein>
<evidence type="ECO:0000313" key="4">
    <source>
        <dbReference type="Proteomes" id="UP000030693"/>
    </source>
</evidence>
<keyword evidence="1" id="KW-0812">Transmembrane</keyword>
<proteinExistence type="predicted"/>
<keyword evidence="1" id="KW-1133">Transmembrane helix</keyword>
<name>A0A058Z5M6_FONAL</name>
<feature type="signal peptide" evidence="2">
    <location>
        <begin position="1"/>
        <end position="23"/>
    </location>
</feature>
<organism evidence="3">
    <name type="scientific">Fonticula alba</name>
    <name type="common">Slime mold</name>
    <dbReference type="NCBI Taxonomy" id="691883"/>
    <lineage>
        <taxon>Eukaryota</taxon>
        <taxon>Rotosphaerida</taxon>
        <taxon>Fonticulaceae</taxon>
        <taxon>Fonticula</taxon>
    </lineage>
</organism>
<dbReference type="eggNOG" id="ENOG502QRWS">
    <property type="taxonomic scope" value="Eukaryota"/>
</dbReference>
<feature type="chain" id="PRO_5001566676" evidence="2">
    <location>
        <begin position="24"/>
        <end position="712"/>
    </location>
</feature>
<evidence type="ECO:0000256" key="2">
    <source>
        <dbReference type="SAM" id="SignalP"/>
    </source>
</evidence>
<accession>A0A058Z5M6</accession>
<dbReference type="Proteomes" id="UP000030693">
    <property type="component" value="Unassembled WGS sequence"/>
</dbReference>
<gene>
    <name evidence="3" type="ORF">H696_04001</name>
</gene>
<dbReference type="PANTHER" id="PTHR35170">
    <property type="entry name" value="PROTEIN DD3-3"/>
    <property type="match status" value="1"/>
</dbReference>
<feature type="transmembrane region" description="Helical" evidence="1">
    <location>
        <begin position="674"/>
        <end position="701"/>
    </location>
</feature>
<keyword evidence="2" id="KW-0732">Signal</keyword>